<dbReference type="EMBL" id="JACXAE010000098">
    <property type="protein sequence ID" value="MBD2776844.1"/>
    <property type="molecule type" value="Genomic_DNA"/>
</dbReference>
<comment type="caution">
    <text evidence="1">The sequence shown here is derived from an EMBL/GenBank/DDBJ whole genome shotgun (WGS) entry which is preliminary data.</text>
</comment>
<reference evidence="1" key="1">
    <citation type="submission" date="2020-09" db="EMBL/GenBank/DDBJ databases">
        <title>Iningainema tapete sp. nov. (Scytonemataceae, Cyanobacteria) from greenhouses in central Florida (USA) produces two types of nodularin with biosynthetic potential for microcystin-LR and anabaenopeptins.</title>
        <authorList>
            <person name="Berthold D.E."/>
            <person name="Lefler F.W."/>
            <person name="Huang I.-S."/>
            <person name="Abdulla H."/>
            <person name="Zimba P.V."/>
            <person name="Laughinghouse H.D. IV."/>
        </authorList>
    </citation>
    <scope>NUCLEOTIDE SEQUENCE</scope>
    <source>
        <strain evidence="1">BLCCT55</strain>
    </source>
</reference>
<name>A0A8J6XIY0_9CYAN</name>
<proteinExistence type="predicted"/>
<dbReference type="RefSeq" id="WP_190835893.1">
    <property type="nucleotide sequence ID" value="NZ_CAWPPI010000098.1"/>
</dbReference>
<keyword evidence="2" id="KW-1185">Reference proteome</keyword>
<gene>
    <name evidence="1" type="ORF">ICL16_33550</name>
</gene>
<dbReference type="AlphaFoldDB" id="A0A8J6XIY0"/>
<dbReference type="Proteomes" id="UP000629098">
    <property type="component" value="Unassembled WGS sequence"/>
</dbReference>
<evidence type="ECO:0000313" key="1">
    <source>
        <dbReference type="EMBL" id="MBD2776844.1"/>
    </source>
</evidence>
<accession>A0A8J6XIY0</accession>
<dbReference type="SUPFAM" id="SSF75011">
    <property type="entry name" value="3-carboxy-cis,cis-mucoante lactonizing enzyme"/>
    <property type="match status" value="1"/>
</dbReference>
<organism evidence="1 2">
    <name type="scientific">Iningainema tapete BLCC-T55</name>
    <dbReference type="NCBI Taxonomy" id="2748662"/>
    <lineage>
        <taxon>Bacteria</taxon>
        <taxon>Bacillati</taxon>
        <taxon>Cyanobacteriota</taxon>
        <taxon>Cyanophyceae</taxon>
        <taxon>Nostocales</taxon>
        <taxon>Scytonemataceae</taxon>
        <taxon>Iningainema tapete</taxon>
    </lineage>
</organism>
<sequence>MIKVKKLTYFWLLLGLSLLWVTVSYGWTNQGVKSWAGKLTGSRHWQLPDTANGLKPTQSWHATGSAPNGDIYIGGMDHFTNSALYRLEPGKNTLRYVGDARSASLAASNWKSGETAQKFHTRPHWYQGKVYVATMDRSDLNDEYLSSRGFHWYAYDPIQDKFSDLSVSEPDGVGAKHVSIVTIASDPKLNVLYGAAVPTADIYKYDVAKGRTENLGRPAAYDQKYPYTGRLMWVDSRSRLYFSTGNLSWGGYDQSIYGHIYYYDPKSGFGEMKNWKLQEPRAIELGQCLPHRQQCFFSDDRARIYRFDDNGPSWFYVGQAKTVPAEIFSLNVSADGKKAYFVTSSLGPIPPDPKNPNLIYEFDLITKSTRKLCSLAELDPQLANFNANTGYDTWDNNGRFYFSSFSRAEETLQKRNQNVIVTQIDPVRLKVRLGLLPSLTEVSVHKSPEPAKPGFVFTRIGSMAIAQEVLYKLTVTKTNGSMQERYGKTTIPAKIASITVPLQQLQAVTPNTIKGGVLSVIPNGNDYVVGAKQSIAF</sequence>
<protein>
    <submittedName>
        <fullName evidence="1">Uncharacterized protein</fullName>
    </submittedName>
</protein>
<evidence type="ECO:0000313" key="2">
    <source>
        <dbReference type="Proteomes" id="UP000629098"/>
    </source>
</evidence>